<dbReference type="Proteomes" id="UP000011761">
    <property type="component" value="Unassembled WGS sequence"/>
</dbReference>
<evidence type="ECO:0000313" key="4">
    <source>
        <dbReference type="Proteomes" id="UP000011761"/>
    </source>
</evidence>
<feature type="region of interest" description="Disordered" evidence="1">
    <location>
        <begin position="56"/>
        <end position="92"/>
    </location>
</feature>
<keyword evidence="2" id="KW-1133">Transmembrane helix</keyword>
<name>M2LJA9_BAUPA</name>
<feature type="transmembrane region" description="Helical" evidence="2">
    <location>
        <begin position="151"/>
        <end position="172"/>
    </location>
</feature>
<evidence type="ECO:0000256" key="1">
    <source>
        <dbReference type="SAM" id="MobiDB-lite"/>
    </source>
</evidence>
<protein>
    <submittedName>
        <fullName evidence="3">Uncharacterized protein</fullName>
    </submittedName>
</protein>
<keyword evidence="2" id="KW-0812">Transmembrane</keyword>
<dbReference type="GeneID" id="19107839"/>
<dbReference type="OrthoDB" id="4140442at2759"/>
<feature type="transmembrane region" description="Helical" evidence="2">
    <location>
        <begin position="114"/>
        <end position="139"/>
    </location>
</feature>
<accession>M2LJA9</accession>
<evidence type="ECO:0000256" key="2">
    <source>
        <dbReference type="SAM" id="Phobius"/>
    </source>
</evidence>
<organism evidence="3 4">
    <name type="scientific">Baudoinia panamericana (strain UAMH 10762)</name>
    <name type="common">Angels' share fungus</name>
    <name type="synonym">Baudoinia compniacensis (strain UAMH 10762)</name>
    <dbReference type="NCBI Taxonomy" id="717646"/>
    <lineage>
        <taxon>Eukaryota</taxon>
        <taxon>Fungi</taxon>
        <taxon>Dikarya</taxon>
        <taxon>Ascomycota</taxon>
        <taxon>Pezizomycotina</taxon>
        <taxon>Dothideomycetes</taxon>
        <taxon>Dothideomycetidae</taxon>
        <taxon>Mycosphaerellales</taxon>
        <taxon>Teratosphaeriaceae</taxon>
        <taxon>Baudoinia</taxon>
    </lineage>
</organism>
<dbReference type="HOGENOM" id="CLU_849886_0_0_1"/>
<gene>
    <name evidence="3" type="ORF">BAUCODRAFT_123962</name>
</gene>
<sequence>MSLPLQALLRLPSCLRTQAFAAAPKPWPTNYNLQKTNRAFSCKSKLLQKLAKQISRQPPAFKKPTTSSSPKSPSRGANPARPPSRAQQQHSYTEQLLGGRDEVLLYKAPNHRSYYVTSYVCGGIFVLWALVQSSIVGVYQQMNESNSWGKYVLTAITMGTSLIAVTAGMFMIMAPVGVIWTITLRSVPLPSALNGAKTPMLRFQMRRLVPLLKPQFVEVEPPKALLDRVVTAQDIAWTSVPLTEASAFTRTAQLESATPGGGLFQNIRRIAWREGFARVYFENHGTWKLDLQGCTVLDHGKPLDRLMGHHDRLATGVWGRLKQIWSA</sequence>
<keyword evidence="4" id="KW-1185">Reference proteome</keyword>
<dbReference type="RefSeq" id="XP_007678255.1">
    <property type="nucleotide sequence ID" value="XM_007680065.1"/>
</dbReference>
<keyword evidence="2" id="KW-0472">Membrane</keyword>
<dbReference type="eggNOG" id="ENOG502SX2A">
    <property type="taxonomic scope" value="Eukaryota"/>
</dbReference>
<proteinExistence type="predicted"/>
<dbReference type="EMBL" id="KB445558">
    <property type="protein sequence ID" value="EMC94322.1"/>
    <property type="molecule type" value="Genomic_DNA"/>
</dbReference>
<dbReference type="OMA" id="QMAYVRI"/>
<evidence type="ECO:0000313" key="3">
    <source>
        <dbReference type="EMBL" id="EMC94322.1"/>
    </source>
</evidence>
<reference evidence="3 4" key="1">
    <citation type="journal article" date="2012" name="PLoS Pathog.">
        <title>Diverse lifestyles and strategies of plant pathogenesis encoded in the genomes of eighteen Dothideomycetes fungi.</title>
        <authorList>
            <person name="Ohm R.A."/>
            <person name="Feau N."/>
            <person name="Henrissat B."/>
            <person name="Schoch C.L."/>
            <person name="Horwitz B.A."/>
            <person name="Barry K.W."/>
            <person name="Condon B.J."/>
            <person name="Copeland A.C."/>
            <person name="Dhillon B."/>
            <person name="Glaser F."/>
            <person name="Hesse C.N."/>
            <person name="Kosti I."/>
            <person name="LaButti K."/>
            <person name="Lindquist E.A."/>
            <person name="Lucas S."/>
            <person name="Salamov A.A."/>
            <person name="Bradshaw R.E."/>
            <person name="Ciuffetti L."/>
            <person name="Hamelin R.C."/>
            <person name="Kema G.H.J."/>
            <person name="Lawrence C."/>
            <person name="Scott J.A."/>
            <person name="Spatafora J.W."/>
            <person name="Turgeon B.G."/>
            <person name="de Wit P.J.G.M."/>
            <person name="Zhong S."/>
            <person name="Goodwin S.B."/>
            <person name="Grigoriev I.V."/>
        </authorList>
    </citation>
    <scope>NUCLEOTIDE SEQUENCE [LARGE SCALE GENOMIC DNA]</scope>
    <source>
        <strain evidence="3 4">UAMH 10762</strain>
    </source>
</reference>
<dbReference type="STRING" id="717646.M2LJA9"/>
<dbReference type="AlphaFoldDB" id="M2LJA9"/>
<dbReference type="KEGG" id="bcom:BAUCODRAFT_123962"/>
<feature type="compositionally biased region" description="Low complexity" evidence="1">
    <location>
        <begin position="62"/>
        <end position="74"/>
    </location>
</feature>